<dbReference type="InterPro" id="IPR051490">
    <property type="entry name" value="THEM6_lcsJ_thioesterase"/>
</dbReference>
<name>A0ABW3TGM0_9RHOB</name>
<dbReference type="Pfam" id="PF13279">
    <property type="entry name" value="4HBT_2"/>
    <property type="match status" value="1"/>
</dbReference>
<evidence type="ECO:0000313" key="2">
    <source>
        <dbReference type="Proteomes" id="UP001597151"/>
    </source>
</evidence>
<dbReference type="PANTHER" id="PTHR12475">
    <property type="match status" value="1"/>
</dbReference>
<comment type="caution">
    <text evidence="1">The sequence shown here is derived from an EMBL/GenBank/DDBJ whole genome shotgun (WGS) entry which is preliminary data.</text>
</comment>
<evidence type="ECO:0000313" key="1">
    <source>
        <dbReference type="EMBL" id="MFD1195862.1"/>
    </source>
</evidence>
<dbReference type="PANTHER" id="PTHR12475:SF4">
    <property type="entry name" value="PROTEIN THEM6"/>
    <property type="match status" value="1"/>
</dbReference>
<dbReference type="CDD" id="cd00586">
    <property type="entry name" value="4HBT"/>
    <property type="match status" value="1"/>
</dbReference>
<keyword evidence="2" id="KW-1185">Reference proteome</keyword>
<dbReference type="EC" id="3.1.2.-" evidence="1"/>
<accession>A0ABW3TGM0</accession>
<sequence length="183" mass="20903">MYPVFRLAAQFIRFRSAPALPLTGTHVSRHMCLPWDIDPWMELNNGRTLTLYDLGRLPLVRRVGLIGVMRRNGWGLTMAGAIVRYRRRIRLFEVVEMRSRALCWDARFIYLEQSMWKANGDCANHIVYRAALTDRNGIVAPEKMARVIAGDITSPPMPGWIAAWVAAEDLRPWPPMQDSAPLA</sequence>
<dbReference type="GO" id="GO:0016787">
    <property type="term" value="F:hydrolase activity"/>
    <property type="evidence" value="ECO:0007669"/>
    <property type="project" value="UniProtKB-KW"/>
</dbReference>
<dbReference type="SUPFAM" id="SSF54637">
    <property type="entry name" value="Thioesterase/thiol ester dehydrase-isomerase"/>
    <property type="match status" value="1"/>
</dbReference>
<dbReference type="Proteomes" id="UP001597151">
    <property type="component" value="Unassembled WGS sequence"/>
</dbReference>
<dbReference type="RefSeq" id="WP_380793181.1">
    <property type="nucleotide sequence ID" value="NZ_JBHTKR010000005.1"/>
</dbReference>
<organism evidence="1 2">
    <name type="scientific">Seohaeicola saemankumensis</name>
    <dbReference type="NCBI Taxonomy" id="481181"/>
    <lineage>
        <taxon>Bacteria</taxon>
        <taxon>Pseudomonadati</taxon>
        <taxon>Pseudomonadota</taxon>
        <taxon>Alphaproteobacteria</taxon>
        <taxon>Rhodobacterales</taxon>
        <taxon>Roseobacteraceae</taxon>
        <taxon>Seohaeicola</taxon>
    </lineage>
</organism>
<dbReference type="Gene3D" id="3.10.129.10">
    <property type="entry name" value="Hotdog Thioesterase"/>
    <property type="match status" value="1"/>
</dbReference>
<proteinExistence type="predicted"/>
<reference evidence="2" key="1">
    <citation type="journal article" date="2019" name="Int. J. Syst. Evol. Microbiol.">
        <title>The Global Catalogue of Microorganisms (GCM) 10K type strain sequencing project: providing services to taxonomists for standard genome sequencing and annotation.</title>
        <authorList>
            <consortium name="The Broad Institute Genomics Platform"/>
            <consortium name="The Broad Institute Genome Sequencing Center for Infectious Disease"/>
            <person name="Wu L."/>
            <person name="Ma J."/>
        </authorList>
    </citation>
    <scope>NUCLEOTIDE SEQUENCE [LARGE SCALE GENOMIC DNA]</scope>
    <source>
        <strain evidence="2">CCUG 55328</strain>
    </source>
</reference>
<dbReference type="InterPro" id="IPR029069">
    <property type="entry name" value="HotDog_dom_sf"/>
</dbReference>
<keyword evidence="1" id="KW-0378">Hydrolase</keyword>
<protein>
    <submittedName>
        <fullName evidence="1">Acyl-CoA thioesterase</fullName>
        <ecNumber evidence="1">3.1.2.-</ecNumber>
    </submittedName>
</protein>
<gene>
    <name evidence="1" type="ORF">ACFQ3C_14405</name>
</gene>
<dbReference type="EMBL" id="JBHTKR010000005">
    <property type="protein sequence ID" value="MFD1195862.1"/>
    <property type="molecule type" value="Genomic_DNA"/>
</dbReference>